<reference evidence="2 3" key="1">
    <citation type="journal article" date="2018" name="Evol. Lett.">
        <title>Horizontal gene cluster transfer increased hallucinogenic mushroom diversity.</title>
        <authorList>
            <person name="Reynolds H.T."/>
            <person name="Vijayakumar V."/>
            <person name="Gluck-Thaler E."/>
            <person name="Korotkin H.B."/>
            <person name="Matheny P.B."/>
            <person name="Slot J.C."/>
        </authorList>
    </citation>
    <scope>NUCLEOTIDE SEQUENCE [LARGE SCALE GENOMIC DNA]</scope>
    <source>
        <strain evidence="2 3">SRW20</strain>
    </source>
</reference>
<feature type="chain" id="PRO_5018968660" evidence="1">
    <location>
        <begin position="23"/>
        <end position="81"/>
    </location>
</feature>
<evidence type="ECO:0000313" key="3">
    <source>
        <dbReference type="Proteomes" id="UP000284706"/>
    </source>
</evidence>
<sequence>MKFTSTSFALAVIVLAMQLISAAPTTENTAWGGLESEVKADELAYVLQVLKHPSAVDPVERYVESELLATECLAGKVPFVM</sequence>
<proteinExistence type="predicted"/>
<dbReference type="Proteomes" id="UP000284706">
    <property type="component" value="Unassembled WGS sequence"/>
</dbReference>
<gene>
    <name evidence="2" type="ORF">CVT26_011611</name>
</gene>
<keyword evidence="1" id="KW-0732">Signal</keyword>
<dbReference type="AlphaFoldDB" id="A0A409YQR3"/>
<accession>A0A409YQR3</accession>
<comment type="caution">
    <text evidence="2">The sequence shown here is derived from an EMBL/GenBank/DDBJ whole genome shotgun (WGS) entry which is preliminary data.</text>
</comment>
<evidence type="ECO:0000313" key="2">
    <source>
        <dbReference type="EMBL" id="PPR05347.1"/>
    </source>
</evidence>
<protein>
    <submittedName>
        <fullName evidence="2">Uncharacterized protein</fullName>
    </submittedName>
</protein>
<name>A0A409YQR3_9AGAR</name>
<evidence type="ECO:0000256" key="1">
    <source>
        <dbReference type="SAM" id="SignalP"/>
    </source>
</evidence>
<organism evidence="2 3">
    <name type="scientific">Gymnopilus dilepis</name>
    <dbReference type="NCBI Taxonomy" id="231916"/>
    <lineage>
        <taxon>Eukaryota</taxon>
        <taxon>Fungi</taxon>
        <taxon>Dikarya</taxon>
        <taxon>Basidiomycota</taxon>
        <taxon>Agaricomycotina</taxon>
        <taxon>Agaricomycetes</taxon>
        <taxon>Agaricomycetidae</taxon>
        <taxon>Agaricales</taxon>
        <taxon>Agaricineae</taxon>
        <taxon>Hymenogastraceae</taxon>
        <taxon>Gymnopilus</taxon>
    </lineage>
</organism>
<dbReference type="EMBL" id="NHYE01000486">
    <property type="protein sequence ID" value="PPR05347.1"/>
    <property type="molecule type" value="Genomic_DNA"/>
</dbReference>
<dbReference type="InParanoid" id="A0A409YQR3"/>
<feature type="signal peptide" evidence="1">
    <location>
        <begin position="1"/>
        <end position="22"/>
    </location>
</feature>
<keyword evidence="3" id="KW-1185">Reference proteome</keyword>